<evidence type="ECO:0000313" key="2">
    <source>
        <dbReference type="Proteomes" id="UP000000763"/>
    </source>
</evidence>
<dbReference type="Proteomes" id="UP000000763">
    <property type="component" value="Chromosome 2"/>
</dbReference>
<proteinExistence type="predicted"/>
<dbReference type="AlphaFoldDB" id="Q6H818"/>
<evidence type="ECO:0000313" key="1">
    <source>
        <dbReference type="EMBL" id="BAD25131.1"/>
    </source>
</evidence>
<name>Q6H818_ORYSJ</name>
<sequence length="106" mass="11820">MKLKLFGSVLARGEMKLKEKLCQINPIGWEDPKKYNGKVENGCNPQAPLIPGPRKCTFDLAENDLVGWSAVSDSNSQCLALTVKETSSRCLLVGFFGLLYILWSLW</sequence>
<accession>Q6H818</accession>
<reference evidence="2" key="2">
    <citation type="journal article" date="2008" name="Nucleic Acids Res.">
        <title>The rice annotation project database (RAP-DB): 2008 update.</title>
        <authorList>
            <consortium name="The rice annotation project (RAP)"/>
        </authorList>
    </citation>
    <scope>GENOME REANNOTATION</scope>
    <source>
        <strain evidence="2">cv. Nipponbare</strain>
    </source>
</reference>
<dbReference type="EMBL" id="AP004087">
    <property type="protein sequence ID" value="BAD25131.1"/>
    <property type="molecule type" value="Genomic_DNA"/>
</dbReference>
<protein>
    <submittedName>
        <fullName evidence="1">Uncharacterized protein</fullName>
    </submittedName>
</protein>
<reference evidence="2" key="1">
    <citation type="journal article" date="2005" name="Nature">
        <title>The map-based sequence of the rice genome.</title>
        <authorList>
            <consortium name="International rice genome sequencing project (IRGSP)"/>
            <person name="Matsumoto T."/>
            <person name="Wu J."/>
            <person name="Kanamori H."/>
            <person name="Katayose Y."/>
            <person name="Fujisawa M."/>
            <person name="Namiki N."/>
            <person name="Mizuno H."/>
            <person name="Yamamoto K."/>
            <person name="Antonio B.A."/>
            <person name="Baba T."/>
            <person name="Sakata K."/>
            <person name="Nagamura Y."/>
            <person name="Aoki H."/>
            <person name="Arikawa K."/>
            <person name="Arita K."/>
            <person name="Bito T."/>
            <person name="Chiden Y."/>
            <person name="Fujitsuka N."/>
            <person name="Fukunaka R."/>
            <person name="Hamada M."/>
            <person name="Harada C."/>
            <person name="Hayashi A."/>
            <person name="Hijishita S."/>
            <person name="Honda M."/>
            <person name="Hosokawa S."/>
            <person name="Ichikawa Y."/>
            <person name="Idonuma A."/>
            <person name="Iijima M."/>
            <person name="Ikeda M."/>
            <person name="Ikeno M."/>
            <person name="Ito K."/>
            <person name="Ito S."/>
            <person name="Ito T."/>
            <person name="Ito Y."/>
            <person name="Ito Y."/>
            <person name="Iwabuchi A."/>
            <person name="Kamiya K."/>
            <person name="Karasawa W."/>
            <person name="Kurita K."/>
            <person name="Katagiri S."/>
            <person name="Kikuta A."/>
            <person name="Kobayashi H."/>
            <person name="Kobayashi N."/>
            <person name="Machita K."/>
            <person name="Maehara T."/>
            <person name="Masukawa M."/>
            <person name="Mizubayashi T."/>
            <person name="Mukai Y."/>
            <person name="Nagasaki H."/>
            <person name="Nagata Y."/>
            <person name="Naito S."/>
            <person name="Nakashima M."/>
            <person name="Nakama Y."/>
            <person name="Nakamichi Y."/>
            <person name="Nakamura M."/>
            <person name="Meguro A."/>
            <person name="Negishi M."/>
            <person name="Ohta I."/>
            <person name="Ohta T."/>
            <person name="Okamoto M."/>
            <person name="Ono N."/>
            <person name="Saji S."/>
            <person name="Sakaguchi M."/>
            <person name="Sakai K."/>
            <person name="Shibata M."/>
            <person name="Shimokawa T."/>
            <person name="Song J."/>
            <person name="Takazaki Y."/>
            <person name="Terasawa K."/>
            <person name="Tsugane M."/>
            <person name="Tsuji K."/>
            <person name="Ueda S."/>
            <person name="Waki K."/>
            <person name="Yamagata H."/>
            <person name="Yamamoto M."/>
            <person name="Yamamoto S."/>
            <person name="Yamane H."/>
            <person name="Yoshiki S."/>
            <person name="Yoshihara R."/>
            <person name="Yukawa K."/>
            <person name="Zhong H."/>
            <person name="Yano M."/>
            <person name="Yuan Q."/>
            <person name="Ouyang S."/>
            <person name="Liu J."/>
            <person name="Jones K.M."/>
            <person name="Gansberger K."/>
            <person name="Moffat K."/>
            <person name="Hill J."/>
            <person name="Bera J."/>
            <person name="Fadrosh D."/>
            <person name="Jin S."/>
            <person name="Johri S."/>
            <person name="Kim M."/>
            <person name="Overton L."/>
            <person name="Reardon M."/>
            <person name="Tsitrin T."/>
            <person name="Vuong H."/>
            <person name="Weaver B."/>
            <person name="Ciecko A."/>
            <person name="Tallon L."/>
            <person name="Jackson J."/>
            <person name="Pai G."/>
            <person name="Aken S.V."/>
            <person name="Utterback T."/>
            <person name="Reidmuller S."/>
            <person name="Feldblyum T."/>
            <person name="Hsiao J."/>
            <person name="Zismann V."/>
            <person name="Iobst S."/>
            <person name="de Vazeille A.R."/>
            <person name="Buell C.R."/>
            <person name="Ying K."/>
            <person name="Li Y."/>
            <person name="Lu T."/>
            <person name="Huang Y."/>
            <person name="Zhao Q."/>
            <person name="Feng Q."/>
            <person name="Zhang L."/>
            <person name="Zhu J."/>
            <person name="Weng Q."/>
            <person name="Mu J."/>
            <person name="Lu Y."/>
            <person name="Fan D."/>
            <person name="Liu Y."/>
            <person name="Guan J."/>
            <person name="Zhang Y."/>
            <person name="Yu S."/>
            <person name="Liu X."/>
            <person name="Zhang Y."/>
            <person name="Hong G."/>
            <person name="Han B."/>
            <person name="Choisne N."/>
            <person name="Demange N."/>
            <person name="Orjeda G."/>
            <person name="Samain S."/>
            <person name="Cattolico L."/>
            <person name="Pelletier E."/>
            <person name="Couloux A."/>
            <person name="Segurens B."/>
            <person name="Wincker P."/>
            <person name="D'Hont A."/>
            <person name="Scarpelli C."/>
            <person name="Weissenbach J."/>
            <person name="Salanoubat M."/>
            <person name="Quetier F."/>
            <person name="Yu Y."/>
            <person name="Kim H.R."/>
            <person name="Rambo T."/>
            <person name="Currie J."/>
            <person name="Collura K."/>
            <person name="Luo M."/>
            <person name="Yang T."/>
            <person name="Ammiraju J.S.S."/>
            <person name="Engler F."/>
            <person name="Soderlund C."/>
            <person name="Wing R.A."/>
            <person name="Palmer L.E."/>
            <person name="de la Bastide M."/>
            <person name="Spiegel L."/>
            <person name="Nascimento L."/>
            <person name="Zutavern T."/>
            <person name="O'Shaughnessy A."/>
            <person name="Dike S."/>
            <person name="Dedhia N."/>
            <person name="Preston R."/>
            <person name="Balija V."/>
            <person name="McCombie W.R."/>
            <person name="Chow T."/>
            <person name="Chen H."/>
            <person name="Chung M."/>
            <person name="Chen C."/>
            <person name="Shaw J."/>
            <person name="Wu H."/>
            <person name="Hsiao K."/>
            <person name="Chao Y."/>
            <person name="Chu M."/>
            <person name="Cheng C."/>
            <person name="Hour A."/>
            <person name="Lee P."/>
            <person name="Lin S."/>
            <person name="Lin Y."/>
            <person name="Liou J."/>
            <person name="Liu S."/>
            <person name="Hsing Y."/>
            <person name="Raghuvanshi S."/>
            <person name="Mohanty A."/>
            <person name="Bharti A.K."/>
            <person name="Gaur A."/>
            <person name="Gupta V."/>
            <person name="Kumar D."/>
            <person name="Ravi V."/>
            <person name="Vij S."/>
            <person name="Kapur A."/>
            <person name="Khurana P."/>
            <person name="Khurana P."/>
            <person name="Khurana J.P."/>
            <person name="Tyagi A.K."/>
            <person name="Gaikwad K."/>
            <person name="Singh A."/>
            <person name="Dalal V."/>
            <person name="Srivastava S."/>
            <person name="Dixit A."/>
            <person name="Pal A.K."/>
            <person name="Ghazi I.A."/>
            <person name="Yadav M."/>
            <person name="Pandit A."/>
            <person name="Bhargava A."/>
            <person name="Sureshbabu K."/>
            <person name="Batra K."/>
            <person name="Sharma T.R."/>
            <person name="Mohapatra T."/>
            <person name="Singh N.K."/>
            <person name="Messing J."/>
            <person name="Nelson A.B."/>
            <person name="Fuks G."/>
            <person name="Kavchok S."/>
            <person name="Keizer G."/>
            <person name="Linton E."/>
            <person name="Llaca V."/>
            <person name="Song R."/>
            <person name="Tanyolac B."/>
            <person name="Young S."/>
            <person name="Ho-Il K."/>
            <person name="Hahn J.H."/>
            <person name="Sangsakoo G."/>
            <person name="Vanavichit A."/>
            <person name="de Mattos Luiz.A.T."/>
            <person name="Zimmer P.D."/>
            <person name="Malone G."/>
            <person name="Dellagostin O."/>
            <person name="de Oliveira A.C."/>
            <person name="Bevan M."/>
            <person name="Bancroft I."/>
            <person name="Minx P."/>
            <person name="Cordum H."/>
            <person name="Wilson R."/>
            <person name="Cheng Z."/>
            <person name="Jin W."/>
            <person name="Jiang J."/>
            <person name="Leong S.A."/>
            <person name="Iwama H."/>
            <person name="Gojobori T."/>
            <person name="Itoh T."/>
            <person name="Niimura Y."/>
            <person name="Fujii Y."/>
            <person name="Habara T."/>
            <person name="Sakai H."/>
            <person name="Sato Y."/>
            <person name="Wilson G."/>
            <person name="Kumar K."/>
            <person name="McCouch S."/>
            <person name="Juretic N."/>
            <person name="Hoen D."/>
            <person name="Wright S."/>
            <person name="Bruskiewich R."/>
            <person name="Bureau T."/>
            <person name="Miyao A."/>
            <person name="Hirochika H."/>
            <person name="Nishikawa T."/>
            <person name="Kadowaki K."/>
            <person name="Sugiura M."/>
            <person name="Burr B."/>
            <person name="Sasaki T."/>
        </authorList>
    </citation>
    <scope>NUCLEOTIDE SEQUENCE [LARGE SCALE GENOMIC DNA]</scope>
    <source>
        <strain evidence="2">cv. Nipponbare</strain>
    </source>
</reference>
<gene>
    <name evidence="1" type="primary">OJ1297_C09.7</name>
</gene>
<organism evidence="1 2">
    <name type="scientific">Oryza sativa subsp. japonica</name>
    <name type="common">Rice</name>
    <dbReference type="NCBI Taxonomy" id="39947"/>
    <lineage>
        <taxon>Eukaryota</taxon>
        <taxon>Viridiplantae</taxon>
        <taxon>Streptophyta</taxon>
        <taxon>Embryophyta</taxon>
        <taxon>Tracheophyta</taxon>
        <taxon>Spermatophyta</taxon>
        <taxon>Magnoliopsida</taxon>
        <taxon>Liliopsida</taxon>
        <taxon>Poales</taxon>
        <taxon>Poaceae</taxon>
        <taxon>BOP clade</taxon>
        <taxon>Oryzoideae</taxon>
        <taxon>Oryzeae</taxon>
        <taxon>Oryzinae</taxon>
        <taxon>Oryza</taxon>
        <taxon>Oryza sativa</taxon>
    </lineage>
</organism>